<comment type="caution">
    <text evidence="1">The sequence shown here is derived from an EMBL/GenBank/DDBJ whole genome shotgun (WGS) entry which is preliminary data.</text>
</comment>
<proteinExistence type="predicted"/>
<name>A0A9N9EKA9_9GLOM</name>
<evidence type="ECO:0000313" key="1">
    <source>
        <dbReference type="EMBL" id="CAG8675126.1"/>
    </source>
</evidence>
<dbReference type="OrthoDB" id="5576901at2759"/>
<feature type="non-terminal residue" evidence="1">
    <location>
        <position position="68"/>
    </location>
</feature>
<sequence>MCQRKQINPSLSITELAEECNCDRSTVAKILKAKDEWLSKEFMSYEAKTKANRPVKFTNFEDAIWMRR</sequence>
<reference evidence="1" key="1">
    <citation type="submission" date="2021-06" db="EMBL/GenBank/DDBJ databases">
        <authorList>
            <person name="Kallberg Y."/>
            <person name="Tangrot J."/>
            <person name="Rosling A."/>
        </authorList>
    </citation>
    <scope>NUCLEOTIDE SEQUENCE</scope>
    <source>
        <strain evidence="1">BR232B</strain>
    </source>
</reference>
<accession>A0A9N9EKA9</accession>
<keyword evidence="2" id="KW-1185">Reference proteome</keyword>
<dbReference type="Gene3D" id="1.10.10.60">
    <property type="entry name" value="Homeodomain-like"/>
    <property type="match status" value="1"/>
</dbReference>
<gene>
    <name evidence="1" type="ORF">PBRASI_LOCUS11503</name>
</gene>
<dbReference type="EMBL" id="CAJVPI010005691">
    <property type="protein sequence ID" value="CAG8675126.1"/>
    <property type="molecule type" value="Genomic_DNA"/>
</dbReference>
<dbReference type="AlphaFoldDB" id="A0A9N9EKA9"/>
<dbReference type="Proteomes" id="UP000789739">
    <property type="component" value="Unassembled WGS sequence"/>
</dbReference>
<organism evidence="1 2">
    <name type="scientific">Paraglomus brasilianum</name>
    <dbReference type="NCBI Taxonomy" id="144538"/>
    <lineage>
        <taxon>Eukaryota</taxon>
        <taxon>Fungi</taxon>
        <taxon>Fungi incertae sedis</taxon>
        <taxon>Mucoromycota</taxon>
        <taxon>Glomeromycotina</taxon>
        <taxon>Glomeromycetes</taxon>
        <taxon>Paraglomerales</taxon>
        <taxon>Paraglomeraceae</taxon>
        <taxon>Paraglomus</taxon>
    </lineage>
</organism>
<protein>
    <submittedName>
        <fullName evidence="1">9011_t:CDS:1</fullName>
    </submittedName>
</protein>
<evidence type="ECO:0000313" key="2">
    <source>
        <dbReference type="Proteomes" id="UP000789739"/>
    </source>
</evidence>